<dbReference type="Gene3D" id="3.90.550.10">
    <property type="entry name" value="Spore Coat Polysaccharide Biosynthesis Protein SpsA, Chain A"/>
    <property type="match status" value="1"/>
</dbReference>
<evidence type="ECO:0000313" key="2">
    <source>
        <dbReference type="Proteomes" id="UP000198925"/>
    </source>
</evidence>
<dbReference type="RefSeq" id="WP_176849517.1">
    <property type="nucleotide sequence ID" value="NZ_FMZX01000004.1"/>
</dbReference>
<name>A0A1G6S143_9PROT</name>
<dbReference type="InterPro" id="IPR029044">
    <property type="entry name" value="Nucleotide-diphossugar_trans"/>
</dbReference>
<proteinExistence type="predicted"/>
<dbReference type="Proteomes" id="UP000198925">
    <property type="component" value="Unassembled WGS sequence"/>
</dbReference>
<reference evidence="1 2" key="1">
    <citation type="submission" date="2016-10" db="EMBL/GenBank/DDBJ databases">
        <authorList>
            <person name="de Groot N.N."/>
        </authorList>
    </citation>
    <scope>NUCLEOTIDE SEQUENCE [LARGE SCALE GENOMIC DNA]</scope>
    <source>
        <strain evidence="1 2">CPCC 100156</strain>
    </source>
</reference>
<accession>A0A1G6S143</accession>
<keyword evidence="2" id="KW-1185">Reference proteome</keyword>
<evidence type="ECO:0000313" key="1">
    <source>
        <dbReference type="EMBL" id="SDD09896.1"/>
    </source>
</evidence>
<dbReference type="STRING" id="938405.SAMN02927895_04287"/>
<sequence>MPGREEALPFGLRLVGPPPAPRPGEAFGIVIARNEALRLGAAIRHARRLGVGPIILIDNLSTDATREVALAHSRVHVVEALGSFADSNFGIDWVNALLHRFAHGHWVLMFDADEMLVFPGSDSPGALPRLCAHLDGLGAEGLLTFMLDMFPREPLHATHYAPGQELLDAAPWFEPPQLRQEREPDFPHIATYGGIRERLFFPETIPTRPGRFLHQKLYNAGWRLPALRQAAWYAGLAPRRSPNLTKLPLVRWREGMAFRSAHALTPLALTAEQPSGILLHFKFLQDFHARVLDAVARGAHYNGSAEYRRYLAALKRNPDFTLFGPRSLRYAGPEQLAALGLLRDTPAWAAARRLETAGTEPALAVEPG</sequence>
<dbReference type="SUPFAM" id="SSF53448">
    <property type="entry name" value="Nucleotide-diphospho-sugar transferases"/>
    <property type="match status" value="1"/>
</dbReference>
<keyword evidence="1" id="KW-0808">Transferase</keyword>
<gene>
    <name evidence="1" type="ORF">SAMN04487779_1004200</name>
</gene>
<protein>
    <submittedName>
        <fullName evidence="1">Glycosyl transferase family 2</fullName>
    </submittedName>
</protein>
<dbReference type="GO" id="GO:0016740">
    <property type="term" value="F:transferase activity"/>
    <property type="evidence" value="ECO:0007669"/>
    <property type="project" value="UniProtKB-KW"/>
</dbReference>
<dbReference type="Pfam" id="PF13704">
    <property type="entry name" value="Glyco_tranf_2_4"/>
    <property type="match status" value="1"/>
</dbReference>
<organism evidence="1 2">
    <name type="scientific">Belnapia rosea</name>
    <dbReference type="NCBI Taxonomy" id="938405"/>
    <lineage>
        <taxon>Bacteria</taxon>
        <taxon>Pseudomonadati</taxon>
        <taxon>Pseudomonadota</taxon>
        <taxon>Alphaproteobacteria</taxon>
        <taxon>Acetobacterales</taxon>
        <taxon>Roseomonadaceae</taxon>
        <taxon>Belnapia</taxon>
    </lineage>
</organism>
<dbReference type="AlphaFoldDB" id="A0A1G6S143"/>
<dbReference type="EMBL" id="FMZX01000004">
    <property type="protein sequence ID" value="SDD09896.1"/>
    <property type="molecule type" value="Genomic_DNA"/>
</dbReference>